<dbReference type="SUPFAM" id="SSF53067">
    <property type="entry name" value="Actin-like ATPase domain"/>
    <property type="match status" value="1"/>
</dbReference>
<dbReference type="EMBL" id="MFJL01000041">
    <property type="protein sequence ID" value="OGG12774.1"/>
    <property type="molecule type" value="Genomic_DNA"/>
</dbReference>
<dbReference type="NCBIfam" id="TIGR03725">
    <property type="entry name" value="T6A_YeaZ"/>
    <property type="match status" value="1"/>
</dbReference>
<dbReference type="InterPro" id="IPR043129">
    <property type="entry name" value="ATPase_NBD"/>
</dbReference>
<comment type="caution">
    <text evidence="2">The sequence shown here is derived from an EMBL/GenBank/DDBJ whole genome shotgun (WGS) entry which is preliminary data.</text>
</comment>
<evidence type="ECO:0000313" key="2">
    <source>
        <dbReference type="EMBL" id="OGG12774.1"/>
    </source>
</evidence>
<keyword evidence="2" id="KW-0808">Transferase</keyword>
<dbReference type="STRING" id="1798382.A3D77_06985"/>
<dbReference type="InterPro" id="IPR022496">
    <property type="entry name" value="T6A_TsaB"/>
</dbReference>
<name>A0A1F5ZKB9_9BACT</name>
<protein>
    <submittedName>
        <fullName evidence="2">tRNA (Adenosine(37)-N6)-threonylcarbamoyltransferase complex dimerization subunit type 1 TsaB</fullName>
    </submittedName>
</protein>
<feature type="domain" description="Gcp-like" evidence="1">
    <location>
        <begin position="35"/>
        <end position="90"/>
    </location>
</feature>
<dbReference type="GO" id="GO:0002949">
    <property type="term" value="P:tRNA threonylcarbamoyladenosine modification"/>
    <property type="evidence" value="ECO:0007669"/>
    <property type="project" value="InterPro"/>
</dbReference>
<proteinExistence type="predicted"/>
<sequence length="112" mass="12199">MNLHIDTTHHNGIFIKVSDSEKEYSLKKETTSWASQILLPAIEELLKAHCLTFKDISSVTVGTGPGSYTGIRVGIAVAQTIAWILDIPLNGKKNNTVSPVYGENDKFGELNG</sequence>
<evidence type="ECO:0000259" key="1">
    <source>
        <dbReference type="Pfam" id="PF00814"/>
    </source>
</evidence>
<dbReference type="Pfam" id="PF00814">
    <property type="entry name" value="TsaD"/>
    <property type="match status" value="1"/>
</dbReference>
<dbReference type="AlphaFoldDB" id="A0A1F5ZKB9"/>
<dbReference type="Gene3D" id="3.30.420.40">
    <property type="match status" value="1"/>
</dbReference>
<organism evidence="2 3">
    <name type="scientific">Candidatus Gottesmanbacteria bacterium RIFCSPHIGHO2_02_FULL_39_11</name>
    <dbReference type="NCBI Taxonomy" id="1798382"/>
    <lineage>
        <taxon>Bacteria</taxon>
        <taxon>Candidatus Gottesmaniibacteriota</taxon>
    </lineage>
</organism>
<gene>
    <name evidence="2" type="ORF">A3D77_06985</name>
</gene>
<accession>A0A1F5ZKB9</accession>
<evidence type="ECO:0000313" key="3">
    <source>
        <dbReference type="Proteomes" id="UP000176923"/>
    </source>
</evidence>
<dbReference type="GO" id="GO:0016740">
    <property type="term" value="F:transferase activity"/>
    <property type="evidence" value="ECO:0007669"/>
    <property type="project" value="UniProtKB-KW"/>
</dbReference>
<dbReference type="InterPro" id="IPR000905">
    <property type="entry name" value="Gcp-like_dom"/>
</dbReference>
<dbReference type="Proteomes" id="UP000176923">
    <property type="component" value="Unassembled WGS sequence"/>
</dbReference>
<reference evidence="2 3" key="1">
    <citation type="journal article" date="2016" name="Nat. Commun.">
        <title>Thousands of microbial genomes shed light on interconnected biogeochemical processes in an aquifer system.</title>
        <authorList>
            <person name="Anantharaman K."/>
            <person name="Brown C.T."/>
            <person name="Hug L.A."/>
            <person name="Sharon I."/>
            <person name="Castelle C.J."/>
            <person name="Probst A.J."/>
            <person name="Thomas B.C."/>
            <person name="Singh A."/>
            <person name="Wilkins M.J."/>
            <person name="Karaoz U."/>
            <person name="Brodie E.L."/>
            <person name="Williams K.H."/>
            <person name="Hubbard S.S."/>
            <person name="Banfield J.F."/>
        </authorList>
    </citation>
    <scope>NUCLEOTIDE SEQUENCE [LARGE SCALE GENOMIC DNA]</scope>
</reference>